<proteinExistence type="predicted"/>
<feature type="transmembrane region" description="Helical" evidence="5">
    <location>
        <begin position="202"/>
        <end position="219"/>
    </location>
</feature>
<feature type="transmembrane region" description="Helical" evidence="5">
    <location>
        <begin position="61"/>
        <end position="79"/>
    </location>
</feature>
<feature type="transmembrane region" description="Helical" evidence="5">
    <location>
        <begin position="407"/>
        <end position="428"/>
    </location>
</feature>
<dbReference type="RefSeq" id="WP_209335661.1">
    <property type="nucleotide sequence ID" value="NZ_JAGIYY010000004.1"/>
</dbReference>
<feature type="transmembrane region" description="Helical" evidence="5">
    <location>
        <begin position="370"/>
        <end position="395"/>
    </location>
</feature>
<dbReference type="AlphaFoldDB" id="A0A8J7R355"/>
<gene>
    <name evidence="7" type="ORF">J5Y06_13250</name>
</gene>
<name>A0A8J7R355_9HYPH</name>
<feature type="transmembrane region" description="Helical" evidence="5">
    <location>
        <begin position="12"/>
        <end position="31"/>
    </location>
</feature>
<protein>
    <submittedName>
        <fullName evidence="7">O-antigen ligase family protein</fullName>
    </submittedName>
</protein>
<evidence type="ECO:0000256" key="2">
    <source>
        <dbReference type="ARBA" id="ARBA00022692"/>
    </source>
</evidence>
<evidence type="ECO:0000256" key="4">
    <source>
        <dbReference type="ARBA" id="ARBA00023136"/>
    </source>
</evidence>
<dbReference type="GO" id="GO:0016874">
    <property type="term" value="F:ligase activity"/>
    <property type="evidence" value="ECO:0007669"/>
    <property type="project" value="UniProtKB-KW"/>
</dbReference>
<dbReference type="GO" id="GO:0016020">
    <property type="term" value="C:membrane"/>
    <property type="evidence" value="ECO:0007669"/>
    <property type="project" value="UniProtKB-SubCell"/>
</dbReference>
<accession>A0A8J7R355</accession>
<dbReference type="PANTHER" id="PTHR37422:SF23">
    <property type="entry name" value="TEICHURONIC ACID BIOSYNTHESIS PROTEIN TUAE"/>
    <property type="match status" value="1"/>
</dbReference>
<evidence type="ECO:0000313" key="7">
    <source>
        <dbReference type="EMBL" id="MBP0439621.1"/>
    </source>
</evidence>
<evidence type="ECO:0000313" key="8">
    <source>
        <dbReference type="Proteomes" id="UP000666240"/>
    </source>
</evidence>
<feature type="transmembrane region" description="Helical" evidence="5">
    <location>
        <begin position="266"/>
        <end position="284"/>
    </location>
</feature>
<keyword evidence="2 5" id="KW-0812">Transmembrane</keyword>
<feature type="transmembrane region" description="Helical" evidence="5">
    <location>
        <begin position="85"/>
        <end position="104"/>
    </location>
</feature>
<dbReference type="Pfam" id="PF04932">
    <property type="entry name" value="Wzy_C"/>
    <property type="match status" value="1"/>
</dbReference>
<keyword evidence="3 5" id="KW-1133">Transmembrane helix</keyword>
<evidence type="ECO:0000256" key="1">
    <source>
        <dbReference type="ARBA" id="ARBA00004141"/>
    </source>
</evidence>
<feature type="transmembrane region" description="Helical" evidence="5">
    <location>
        <begin position="143"/>
        <end position="163"/>
    </location>
</feature>
<keyword evidence="8" id="KW-1185">Reference proteome</keyword>
<dbReference type="EMBL" id="JAGIYY010000004">
    <property type="protein sequence ID" value="MBP0439621.1"/>
    <property type="molecule type" value="Genomic_DNA"/>
</dbReference>
<sequence length="462" mass="48796">MSAVTAPAGAKWGMPDLIPAAALLGIAITIGPSLGSLARPLFVLGCIAVSWYSWRKSPAAHFRNVLLLFAFAPFARRLVDVSAGFDGASLMLVGPLLAILVPGMELLRGNVRMSKAVAPAVVVVLCVIYATLLTILHGGWSDAASGALKWLAPIIYAATLATLADRDELLEAATSAFAIILPLTGAYAIYQYIDPPEWDRFWMQYATILSAGQPVPYGVRSFSTLNGPASYATFTATGLLLIFICRFRLLPILLASPALIGLMLSQYRTAWIALAAGVLFCLLFRRTSLRAIFMIGAVVALGLLALTISPFSEVITERLATLGQGSNDGSAQERLQQYVTLWALPDSSVIGSGFSTVDVGTAGSMAVDGMIIACWQAMGIPVGILCLFSFVWAICAAVAPTARTDTIGAVAVGAFAIGALFQLPLAILGSGELGFLFWSLILLTPRRDETPPALKRSTPGKV</sequence>
<feature type="transmembrane region" description="Helical" evidence="5">
    <location>
        <begin position="116"/>
        <end position="137"/>
    </location>
</feature>
<feature type="transmembrane region" description="Helical" evidence="5">
    <location>
        <begin position="231"/>
        <end position="254"/>
    </location>
</feature>
<feature type="transmembrane region" description="Helical" evidence="5">
    <location>
        <begin position="291"/>
        <end position="311"/>
    </location>
</feature>
<dbReference type="InterPro" id="IPR007016">
    <property type="entry name" value="O-antigen_ligase-rel_domated"/>
</dbReference>
<evidence type="ECO:0000259" key="6">
    <source>
        <dbReference type="Pfam" id="PF04932"/>
    </source>
</evidence>
<evidence type="ECO:0000256" key="3">
    <source>
        <dbReference type="ARBA" id="ARBA00022989"/>
    </source>
</evidence>
<feature type="transmembrane region" description="Helical" evidence="5">
    <location>
        <begin position="170"/>
        <end position="190"/>
    </location>
</feature>
<keyword evidence="4 5" id="KW-0472">Membrane</keyword>
<comment type="caution">
    <text evidence="7">The sequence shown here is derived from an EMBL/GenBank/DDBJ whole genome shotgun (WGS) entry which is preliminary data.</text>
</comment>
<keyword evidence="7" id="KW-0436">Ligase</keyword>
<dbReference type="Proteomes" id="UP000666240">
    <property type="component" value="Unassembled WGS sequence"/>
</dbReference>
<dbReference type="PANTHER" id="PTHR37422">
    <property type="entry name" value="TEICHURONIC ACID BIOSYNTHESIS PROTEIN TUAE"/>
    <property type="match status" value="1"/>
</dbReference>
<dbReference type="InterPro" id="IPR051533">
    <property type="entry name" value="WaaL-like"/>
</dbReference>
<comment type="subcellular location">
    <subcellularLocation>
        <location evidence="1">Membrane</location>
        <topology evidence="1">Multi-pass membrane protein</topology>
    </subcellularLocation>
</comment>
<organism evidence="7 8">
    <name type="scientific">Tianweitania sediminis</name>
    <dbReference type="NCBI Taxonomy" id="1502156"/>
    <lineage>
        <taxon>Bacteria</taxon>
        <taxon>Pseudomonadati</taxon>
        <taxon>Pseudomonadota</taxon>
        <taxon>Alphaproteobacteria</taxon>
        <taxon>Hyphomicrobiales</taxon>
        <taxon>Phyllobacteriaceae</taxon>
        <taxon>Tianweitania</taxon>
    </lineage>
</organism>
<evidence type="ECO:0000256" key="5">
    <source>
        <dbReference type="SAM" id="Phobius"/>
    </source>
</evidence>
<feature type="domain" description="O-antigen ligase-related" evidence="6">
    <location>
        <begin position="258"/>
        <end position="353"/>
    </location>
</feature>
<reference evidence="7" key="1">
    <citation type="submission" date="2021-03" db="EMBL/GenBank/DDBJ databases">
        <title>Genome sequencing and assembly of Tianweitania sediminis.</title>
        <authorList>
            <person name="Chhetri G."/>
        </authorList>
    </citation>
    <scope>NUCLEOTIDE SEQUENCE</scope>
    <source>
        <strain evidence="7">Z8</strain>
    </source>
</reference>